<dbReference type="PANTHER" id="PTHR39401:SF1">
    <property type="entry name" value="SNOAL-LIKE DOMAIN-CONTAINING PROTEIN"/>
    <property type="match status" value="1"/>
</dbReference>
<dbReference type="SUPFAM" id="SSF54427">
    <property type="entry name" value="NTF2-like"/>
    <property type="match status" value="1"/>
</dbReference>
<accession>A0A507QKX2</accession>
<reference evidence="1 2" key="1">
    <citation type="submission" date="2019-06" db="EMBL/GenBank/DDBJ databases">
        <title>Wine fermentation using esterase from Monascus purpureus.</title>
        <authorList>
            <person name="Geng C."/>
            <person name="Zhang Y."/>
        </authorList>
    </citation>
    <scope>NUCLEOTIDE SEQUENCE [LARGE SCALE GENOMIC DNA]</scope>
    <source>
        <strain evidence="1">HQ1</strain>
    </source>
</reference>
<comment type="caution">
    <text evidence="1">The sequence shown here is derived from an EMBL/GenBank/DDBJ whole genome shotgun (WGS) entry which is preliminary data.</text>
</comment>
<dbReference type="EMBL" id="VIFY01000232">
    <property type="protein sequence ID" value="TQB68281.1"/>
    <property type="molecule type" value="Genomic_DNA"/>
</dbReference>
<evidence type="ECO:0000313" key="1">
    <source>
        <dbReference type="EMBL" id="TQB68281.1"/>
    </source>
</evidence>
<sequence length="141" mass="16173">MSHSYTFDYPSGSAMQPEVIRFFQDFYQLSDTPDGDDLYPTRFTEDATFILASRVSRGRAEILETRKGMWATVSARRHTVHKVFPFGKDSNEFMLHGVVNYTFKTGGQGTADWAGKAVLEEQDGVWRFKFYQVYLDTGSQK</sequence>
<dbReference type="AlphaFoldDB" id="A0A507QKX2"/>
<dbReference type="STRING" id="5098.A0A507QKX2"/>
<dbReference type="PANTHER" id="PTHR39401">
    <property type="entry name" value="SNOAL-LIKE DOMAIN-CONTAINING PROTEIN"/>
    <property type="match status" value="1"/>
</dbReference>
<dbReference type="Proteomes" id="UP000319663">
    <property type="component" value="Unassembled WGS sequence"/>
</dbReference>
<dbReference type="InterPro" id="IPR032710">
    <property type="entry name" value="NTF2-like_dom_sf"/>
</dbReference>
<dbReference type="Gene3D" id="3.10.450.50">
    <property type="match status" value="1"/>
</dbReference>
<organism evidence="1 2">
    <name type="scientific">Monascus purpureus</name>
    <name type="common">Red mold</name>
    <name type="synonym">Monascus anka</name>
    <dbReference type="NCBI Taxonomy" id="5098"/>
    <lineage>
        <taxon>Eukaryota</taxon>
        <taxon>Fungi</taxon>
        <taxon>Dikarya</taxon>
        <taxon>Ascomycota</taxon>
        <taxon>Pezizomycotina</taxon>
        <taxon>Eurotiomycetes</taxon>
        <taxon>Eurotiomycetidae</taxon>
        <taxon>Eurotiales</taxon>
        <taxon>Aspergillaceae</taxon>
        <taxon>Monascus</taxon>
    </lineage>
</organism>
<keyword evidence="2" id="KW-1185">Reference proteome</keyword>
<name>A0A507QKX2_MONPU</name>
<protein>
    <recommendedName>
        <fullName evidence="3">SnoaL-like domain-containing protein</fullName>
    </recommendedName>
</protein>
<proteinExistence type="predicted"/>
<gene>
    <name evidence="1" type="ORF">MPDQ_003715</name>
</gene>
<evidence type="ECO:0008006" key="3">
    <source>
        <dbReference type="Google" id="ProtNLM"/>
    </source>
</evidence>
<evidence type="ECO:0000313" key="2">
    <source>
        <dbReference type="Proteomes" id="UP000319663"/>
    </source>
</evidence>